<evidence type="ECO:0000313" key="2">
    <source>
        <dbReference type="EMBL" id="GBP95489.1"/>
    </source>
</evidence>
<reference evidence="2 3" key="1">
    <citation type="journal article" date="2019" name="Commun. Biol.">
        <title>The bagworm genome reveals a unique fibroin gene that provides high tensile strength.</title>
        <authorList>
            <person name="Kono N."/>
            <person name="Nakamura H."/>
            <person name="Ohtoshi R."/>
            <person name="Tomita M."/>
            <person name="Numata K."/>
            <person name="Arakawa K."/>
        </authorList>
    </citation>
    <scope>NUCLEOTIDE SEQUENCE [LARGE SCALE GENOMIC DNA]</scope>
</reference>
<evidence type="ECO:0000256" key="1">
    <source>
        <dbReference type="SAM" id="MobiDB-lite"/>
    </source>
</evidence>
<sequence length="168" mass="17376">MTSNHSTSSSSSGSSTSSGSSSCTDSGTSSTDSESTTSSDAKPLNSSRANDNNKTKPQVTTRRKSSECKTNQQKITTEPEKSKCIWSEDETSSSSSDSESSGNSSYNSKADKGGGPVSRIGGLGGTTLSKCSVKKELSNNGFPGMSRASTPPQLEKDAQLMDVIPPVI</sequence>
<evidence type="ECO:0000313" key="3">
    <source>
        <dbReference type="Proteomes" id="UP000299102"/>
    </source>
</evidence>
<organism evidence="2 3">
    <name type="scientific">Eumeta variegata</name>
    <name type="common">Bagworm moth</name>
    <name type="synonym">Eumeta japonica</name>
    <dbReference type="NCBI Taxonomy" id="151549"/>
    <lineage>
        <taxon>Eukaryota</taxon>
        <taxon>Metazoa</taxon>
        <taxon>Ecdysozoa</taxon>
        <taxon>Arthropoda</taxon>
        <taxon>Hexapoda</taxon>
        <taxon>Insecta</taxon>
        <taxon>Pterygota</taxon>
        <taxon>Neoptera</taxon>
        <taxon>Endopterygota</taxon>
        <taxon>Lepidoptera</taxon>
        <taxon>Glossata</taxon>
        <taxon>Ditrysia</taxon>
        <taxon>Tineoidea</taxon>
        <taxon>Psychidae</taxon>
        <taxon>Oiketicinae</taxon>
        <taxon>Eumeta</taxon>
    </lineage>
</organism>
<feature type="compositionally biased region" description="Low complexity" evidence="1">
    <location>
        <begin position="1"/>
        <end position="40"/>
    </location>
</feature>
<feature type="region of interest" description="Disordered" evidence="1">
    <location>
        <begin position="1"/>
        <end position="168"/>
    </location>
</feature>
<dbReference type="Proteomes" id="UP000299102">
    <property type="component" value="Unassembled WGS sequence"/>
</dbReference>
<feature type="compositionally biased region" description="Gly residues" evidence="1">
    <location>
        <begin position="113"/>
        <end position="125"/>
    </location>
</feature>
<accession>A0A4C2A8H2</accession>
<gene>
    <name evidence="2" type="ORF">EVAR_64876_1</name>
</gene>
<feature type="compositionally biased region" description="Polar residues" evidence="1">
    <location>
        <begin position="44"/>
        <end position="60"/>
    </location>
</feature>
<name>A0A4C2A8H2_EUMVA</name>
<keyword evidence="3" id="KW-1185">Reference proteome</keyword>
<dbReference type="AlphaFoldDB" id="A0A4C2A8H2"/>
<dbReference type="EMBL" id="BGZK01002638">
    <property type="protein sequence ID" value="GBP95489.1"/>
    <property type="molecule type" value="Genomic_DNA"/>
</dbReference>
<feature type="compositionally biased region" description="Low complexity" evidence="1">
    <location>
        <begin position="92"/>
        <end position="108"/>
    </location>
</feature>
<proteinExistence type="predicted"/>
<protein>
    <submittedName>
        <fullName evidence="2">Uncharacterized protein</fullName>
    </submittedName>
</protein>
<comment type="caution">
    <text evidence="2">The sequence shown here is derived from an EMBL/GenBank/DDBJ whole genome shotgun (WGS) entry which is preliminary data.</text>
</comment>